<sequence length="184" mass="18393">MDRQGYSGGIHWRRVGGSGTPPQHGGQEGRQGPDGQGAGPAEAAAEGRGAGGGEGRAAHDAAAVQSHDHADTGGENALDESGKQGLDQSDAQAAQGGTKNQAAAIVPDQARPAGQGDDYNAEGDPPEFPQLPLQGTGQQGADAHRQDRQSGKQAGAAVPKAGGGLDIVQHRAHGGENRPQIEAG</sequence>
<dbReference type="Proteomes" id="UP001107961">
    <property type="component" value="Unassembled WGS sequence"/>
</dbReference>
<evidence type="ECO:0000313" key="3">
    <source>
        <dbReference type="Proteomes" id="UP001107961"/>
    </source>
</evidence>
<protein>
    <submittedName>
        <fullName evidence="2">Uncharacterized protein</fullName>
    </submittedName>
</protein>
<proteinExistence type="predicted"/>
<keyword evidence="3" id="KW-1185">Reference proteome</keyword>
<organism evidence="2 3">
    <name type="scientific">Alloalcanivorax xenomutans</name>
    <dbReference type="NCBI Taxonomy" id="1094342"/>
    <lineage>
        <taxon>Bacteria</taxon>
        <taxon>Pseudomonadati</taxon>
        <taxon>Pseudomonadota</taxon>
        <taxon>Gammaproteobacteria</taxon>
        <taxon>Oceanospirillales</taxon>
        <taxon>Alcanivoracaceae</taxon>
        <taxon>Alloalcanivorax</taxon>
    </lineage>
</organism>
<evidence type="ECO:0000313" key="2">
    <source>
        <dbReference type="EMBL" id="MCE7507018.1"/>
    </source>
</evidence>
<name>A0A9Q3W0H4_9GAMM</name>
<dbReference type="AlphaFoldDB" id="A0A9Q3W0H4"/>
<feature type="compositionally biased region" description="Polar residues" evidence="1">
    <location>
        <begin position="86"/>
        <end position="101"/>
    </location>
</feature>
<accession>A0A9Q3W0H4</accession>
<feature type="compositionally biased region" description="Low complexity" evidence="1">
    <location>
        <begin position="130"/>
        <end position="140"/>
    </location>
</feature>
<dbReference type="EMBL" id="JAJVKT010000001">
    <property type="protein sequence ID" value="MCE7507018.1"/>
    <property type="molecule type" value="Genomic_DNA"/>
</dbReference>
<comment type="caution">
    <text evidence="2">The sequence shown here is derived from an EMBL/GenBank/DDBJ whole genome shotgun (WGS) entry which is preliminary data.</text>
</comment>
<evidence type="ECO:0000256" key="1">
    <source>
        <dbReference type="SAM" id="MobiDB-lite"/>
    </source>
</evidence>
<feature type="compositionally biased region" description="Gly residues" evidence="1">
    <location>
        <begin position="26"/>
        <end position="38"/>
    </location>
</feature>
<feature type="region of interest" description="Disordered" evidence="1">
    <location>
        <begin position="1"/>
        <end position="184"/>
    </location>
</feature>
<gene>
    <name evidence="2" type="ORF">LZG35_00100</name>
</gene>
<reference evidence="2" key="1">
    <citation type="submission" date="2022-01" db="EMBL/GenBank/DDBJ databases">
        <authorList>
            <person name="Karlyshev A.V."/>
            <person name="Jaspars M."/>
        </authorList>
    </citation>
    <scope>NUCLEOTIDE SEQUENCE</scope>
    <source>
        <strain evidence="2">AGSA3-2</strain>
    </source>
</reference>